<dbReference type="InterPro" id="IPR036390">
    <property type="entry name" value="WH_DNA-bd_sf"/>
</dbReference>
<evidence type="ECO:0000313" key="7">
    <source>
        <dbReference type="EMBL" id="TQF74902.1"/>
    </source>
</evidence>
<dbReference type="GO" id="GO:0003677">
    <property type="term" value="F:DNA binding"/>
    <property type="evidence" value="ECO:0007669"/>
    <property type="project" value="UniProtKB-KW"/>
</dbReference>
<dbReference type="CDD" id="cd05466">
    <property type="entry name" value="PBP2_LTTR_substrate"/>
    <property type="match status" value="1"/>
</dbReference>
<dbReference type="PROSITE" id="PS50931">
    <property type="entry name" value="HTH_LYSR"/>
    <property type="match status" value="1"/>
</dbReference>
<keyword evidence="5" id="KW-0804">Transcription</keyword>
<dbReference type="SUPFAM" id="SSF53850">
    <property type="entry name" value="Periplasmic binding protein-like II"/>
    <property type="match status" value="1"/>
</dbReference>
<evidence type="ECO:0000256" key="2">
    <source>
        <dbReference type="ARBA" id="ARBA00023015"/>
    </source>
</evidence>
<feature type="domain" description="HTH lysR-type" evidence="6">
    <location>
        <begin position="1"/>
        <end position="58"/>
    </location>
</feature>
<dbReference type="PRINTS" id="PR00039">
    <property type="entry name" value="HTHLYSR"/>
</dbReference>
<evidence type="ECO:0000256" key="1">
    <source>
        <dbReference type="ARBA" id="ARBA00009437"/>
    </source>
</evidence>
<dbReference type="OrthoDB" id="3176554at2"/>
<dbReference type="InterPro" id="IPR005119">
    <property type="entry name" value="LysR_subst-bd"/>
</dbReference>
<proteinExistence type="inferred from homology"/>
<keyword evidence="3" id="KW-0238">DNA-binding</keyword>
<comment type="similarity">
    <text evidence="1">Belongs to the LysR transcriptional regulatory family.</text>
</comment>
<sequence>MDFRQLRYFLAVSEELSFSRAAQKCFISQSAISHQVTRLEQELGASLFERSTRVVRLTNAGARLVPIAQEVLSLETQAYAVAKEPRNRIRISANMSFAPHALDAVARVRELHPDLDIEFVIKSFTERIDAVTSGDADIALIRGAVDRPGLETVDLGVEDLLIVTSSQHPLSAFSTVELGELAPYPLLLPPRHSQVLIHSVVEDAFVEVGRRVQLGPPIARDHTATLDVINHPRAWTVLYASTVTGVPRAGLRIMREARGRLRVPVCGVVRSGGADSPTMAQLVDSLRQTMNLEAAIGPAPEQSG</sequence>
<dbReference type="Gene3D" id="1.10.10.10">
    <property type="entry name" value="Winged helix-like DNA-binding domain superfamily/Winged helix DNA-binding domain"/>
    <property type="match status" value="1"/>
</dbReference>
<keyword evidence="2" id="KW-0805">Transcription regulation</keyword>
<keyword evidence="8" id="KW-1185">Reference proteome</keyword>
<dbReference type="RefSeq" id="WP_142094987.1">
    <property type="nucleotide sequence ID" value="NZ_VIGH01000001.1"/>
</dbReference>
<dbReference type="PANTHER" id="PTHR30346:SF0">
    <property type="entry name" value="HCA OPERON TRANSCRIPTIONAL ACTIVATOR HCAR"/>
    <property type="match status" value="1"/>
</dbReference>
<protein>
    <submittedName>
        <fullName evidence="7">LysR family transcriptional regulator</fullName>
    </submittedName>
</protein>
<name>A0A541BRC9_9NOCA</name>
<comment type="caution">
    <text evidence="7">The sequence shown here is derived from an EMBL/GenBank/DDBJ whole genome shotgun (WGS) entry which is preliminary data.</text>
</comment>
<dbReference type="EMBL" id="VIGH01000001">
    <property type="protein sequence ID" value="TQF74902.1"/>
    <property type="molecule type" value="Genomic_DNA"/>
</dbReference>
<keyword evidence="4" id="KW-0010">Activator</keyword>
<dbReference type="Proteomes" id="UP000316256">
    <property type="component" value="Unassembled WGS sequence"/>
</dbReference>
<evidence type="ECO:0000259" key="6">
    <source>
        <dbReference type="PROSITE" id="PS50931"/>
    </source>
</evidence>
<organism evidence="7 8">
    <name type="scientific">Rhodococcus spelaei</name>
    <dbReference type="NCBI Taxonomy" id="2546320"/>
    <lineage>
        <taxon>Bacteria</taxon>
        <taxon>Bacillati</taxon>
        <taxon>Actinomycetota</taxon>
        <taxon>Actinomycetes</taxon>
        <taxon>Mycobacteriales</taxon>
        <taxon>Nocardiaceae</taxon>
        <taxon>Rhodococcus</taxon>
    </lineage>
</organism>
<dbReference type="PANTHER" id="PTHR30346">
    <property type="entry name" value="TRANSCRIPTIONAL DUAL REGULATOR HCAR-RELATED"/>
    <property type="match status" value="1"/>
</dbReference>
<dbReference type="InterPro" id="IPR036388">
    <property type="entry name" value="WH-like_DNA-bd_sf"/>
</dbReference>
<dbReference type="SUPFAM" id="SSF46785">
    <property type="entry name" value="Winged helix' DNA-binding domain"/>
    <property type="match status" value="1"/>
</dbReference>
<dbReference type="AlphaFoldDB" id="A0A541BRC9"/>
<gene>
    <name evidence="7" type="ORF">FK531_02215</name>
</gene>
<dbReference type="GO" id="GO:0003700">
    <property type="term" value="F:DNA-binding transcription factor activity"/>
    <property type="evidence" value="ECO:0007669"/>
    <property type="project" value="InterPro"/>
</dbReference>
<evidence type="ECO:0000256" key="5">
    <source>
        <dbReference type="ARBA" id="ARBA00023163"/>
    </source>
</evidence>
<dbReference type="Pfam" id="PF03466">
    <property type="entry name" value="LysR_substrate"/>
    <property type="match status" value="1"/>
</dbReference>
<dbReference type="Gene3D" id="3.40.190.290">
    <property type="match status" value="1"/>
</dbReference>
<evidence type="ECO:0000256" key="4">
    <source>
        <dbReference type="ARBA" id="ARBA00023159"/>
    </source>
</evidence>
<dbReference type="InterPro" id="IPR000847">
    <property type="entry name" value="LysR_HTH_N"/>
</dbReference>
<evidence type="ECO:0000313" key="8">
    <source>
        <dbReference type="Proteomes" id="UP000316256"/>
    </source>
</evidence>
<evidence type="ECO:0000256" key="3">
    <source>
        <dbReference type="ARBA" id="ARBA00023125"/>
    </source>
</evidence>
<accession>A0A541BRC9</accession>
<dbReference type="FunFam" id="1.10.10.10:FF:000001">
    <property type="entry name" value="LysR family transcriptional regulator"/>
    <property type="match status" value="1"/>
</dbReference>
<reference evidence="7 8" key="1">
    <citation type="submission" date="2019-06" db="EMBL/GenBank/DDBJ databases">
        <title>Rhodococcus spaelei sp. nov., isolated from a cave.</title>
        <authorList>
            <person name="Lee S.D."/>
        </authorList>
    </citation>
    <scope>NUCLEOTIDE SEQUENCE [LARGE SCALE GENOMIC DNA]</scope>
    <source>
        <strain evidence="7 8">C9-5</strain>
    </source>
</reference>
<dbReference type="GO" id="GO:0032993">
    <property type="term" value="C:protein-DNA complex"/>
    <property type="evidence" value="ECO:0007669"/>
    <property type="project" value="TreeGrafter"/>
</dbReference>
<dbReference type="Pfam" id="PF00126">
    <property type="entry name" value="HTH_1"/>
    <property type="match status" value="1"/>
</dbReference>